<evidence type="ECO:0000256" key="3">
    <source>
        <dbReference type="PROSITE-ProRule" id="PRU10038"/>
    </source>
</evidence>
<protein>
    <submittedName>
        <fullName evidence="5">Alpha/beta hydrolase</fullName>
    </submittedName>
</protein>
<evidence type="ECO:0000256" key="2">
    <source>
        <dbReference type="ARBA" id="ARBA00022801"/>
    </source>
</evidence>
<organism evidence="5 6">
    <name type="scientific">Ponticaulis profundi</name>
    <dbReference type="NCBI Taxonomy" id="2665222"/>
    <lineage>
        <taxon>Bacteria</taxon>
        <taxon>Pseudomonadati</taxon>
        <taxon>Pseudomonadota</taxon>
        <taxon>Alphaproteobacteria</taxon>
        <taxon>Hyphomonadales</taxon>
        <taxon>Hyphomonadaceae</taxon>
        <taxon>Ponticaulis</taxon>
    </lineage>
</organism>
<dbReference type="InterPro" id="IPR013094">
    <property type="entry name" value="AB_hydrolase_3"/>
</dbReference>
<comment type="caution">
    <text evidence="5">The sequence shown here is derived from an EMBL/GenBank/DDBJ whole genome shotgun (WGS) entry which is preliminary data.</text>
</comment>
<proteinExistence type="inferred from homology"/>
<dbReference type="InterPro" id="IPR050300">
    <property type="entry name" value="GDXG_lipolytic_enzyme"/>
</dbReference>
<dbReference type="PANTHER" id="PTHR48081:SF8">
    <property type="entry name" value="ALPHA_BETA HYDROLASE FOLD-3 DOMAIN-CONTAINING PROTEIN-RELATED"/>
    <property type="match status" value="1"/>
</dbReference>
<dbReference type="PANTHER" id="PTHR48081">
    <property type="entry name" value="AB HYDROLASE SUPERFAMILY PROTEIN C4A8.06C"/>
    <property type="match status" value="1"/>
</dbReference>
<dbReference type="GO" id="GO:0016787">
    <property type="term" value="F:hydrolase activity"/>
    <property type="evidence" value="ECO:0007669"/>
    <property type="project" value="UniProtKB-KW"/>
</dbReference>
<dbReference type="EMBL" id="JBHSSW010000017">
    <property type="protein sequence ID" value="MFC6198906.1"/>
    <property type="molecule type" value="Genomic_DNA"/>
</dbReference>
<dbReference type="InterPro" id="IPR029058">
    <property type="entry name" value="AB_hydrolase_fold"/>
</dbReference>
<feature type="active site" evidence="3">
    <location>
        <position position="170"/>
    </location>
</feature>
<evidence type="ECO:0000313" key="6">
    <source>
        <dbReference type="Proteomes" id="UP001596303"/>
    </source>
</evidence>
<evidence type="ECO:0000256" key="1">
    <source>
        <dbReference type="ARBA" id="ARBA00010515"/>
    </source>
</evidence>
<sequence length="327" mass="35817">MAIDPSFQNFLNGLKLPSFLKTDFNLTDFSKADWQQTVDRLRASFYRATRSIEQDAPQLANIDNILVDGATGPLKARIYTPLAAGVGLQPAILFFHGGGFVVGDLDGHEMICIRLAHAARCRVISIDYRLAPEHKFPCAHEDALSAYDWLLRRAKEFNIDADRIAVAGDSAGGNLAAYICQEMVRTKGPEPAFQLLLYPLVQFVDIKSRGLKFQEGFFISPGLFDFFKKSYLGDDVDPMDKRISLLFAPPEDFAGLPPAHVVLCGWDPLNAEGKAYADKLAAAGVPVTMKEYSSMVHGFMNLTSISVPARDAIAESGRVVGRALGSL</sequence>
<name>A0ABW1SCE6_9PROT</name>
<dbReference type="PROSITE" id="PS01174">
    <property type="entry name" value="LIPASE_GDXG_SER"/>
    <property type="match status" value="1"/>
</dbReference>
<feature type="domain" description="Alpha/beta hydrolase fold-3" evidence="4">
    <location>
        <begin position="92"/>
        <end position="300"/>
    </location>
</feature>
<dbReference type="InterPro" id="IPR033140">
    <property type="entry name" value="Lipase_GDXG_put_SER_AS"/>
</dbReference>
<keyword evidence="2 5" id="KW-0378">Hydrolase</keyword>
<evidence type="ECO:0000259" key="4">
    <source>
        <dbReference type="Pfam" id="PF07859"/>
    </source>
</evidence>
<comment type="similarity">
    <text evidence="1">Belongs to the 'GDXG' lipolytic enzyme family.</text>
</comment>
<dbReference type="Proteomes" id="UP001596303">
    <property type="component" value="Unassembled WGS sequence"/>
</dbReference>
<dbReference type="Pfam" id="PF07859">
    <property type="entry name" value="Abhydrolase_3"/>
    <property type="match status" value="1"/>
</dbReference>
<evidence type="ECO:0000313" key="5">
    <source>
        <dbReference type="EMBL" id="MFC6198906.1"/>
    </source>
</evidence>
<dbReference type="RefSeq" id="WP_377379528.1">
    <property type="nucleotide sequence ID" value="NZ_JBHSSW010000017.1"/>
</dbReference>
<gene>
    <name evidence="5" type="ORF">ACFQDM_12505</name>
</gene>
<dbReference type="SUPFAM" id="SSF53474">
    <property type="entry name" value="alpha/beta-Hydrolases"/>
    <property type="match status" value="1"/>
</dbReference>
<keyword evidence="6" id="KW-1185">Reference proteome</keyword>
<reference evidence="6" key="1">
    <citation type="journal article" date="2019" name="Int. J. Syst. Evol. Microbiol.">
        <title>The Global Catalogue of Microorganisms (GCM) 10K type strain sequencing project: providing services to taxonomists for standard genome sequencing and annotation.</title>
        <authorList>
            <consortium name="The Broad Institute Genomics Platform"/>
            <consortium name="The Broad Institute Genome Sequencing Center for Infectious Disease"/>
            <person name="Wu L."/>
            <person name="Ma J."/>
        </authorList>
    </citation>
    <scope>NUCLEOTIDE SEQUENCE [LARGE SCALE GENOMIC DNA]</scope>
    <source>
        <strain evidence="6">CGMCC-1.15741</strain>
    </source>
</reference>
<dbReference type="Gene3D" id="3.40.50.1820">
    <property type="entry name" value="alpha/beta hydrolase"/>
    <property type="match status" value="1"/>
</dbReference>
<accession>A0ABW1SCE6</accession>